<name>A0A6N2B9J0_SOLCI</name>
<proteinExistence type="predicted"/>
<protein>
    <submittedName>
        <fullName evidence="2">Uncharacterized protein</fullName>
    </submittedName>
</protein>
<dbReference type="EMBL" id="RXGB01003670">
    <property type="protein sequence ID" value="TMW91545.1"/>
    <property type="molecule type" value="Genomic_DNA"/>
</dbReference>
<reference evidence="2" key="1">
    <citation type="submission" date="2019-05" db="EMBL/GenBank/DDBJ databases">
        <title>The de novo reference genome and transcriptome assemblies of the wild tomato species Solanum chilense.</title>
        <authorList>
            <person name="Stam R."/>
            <person name="Nosenko T."/>
            <person name="Hoerger A.C."/>
            <person name="Stephan W."/>
            <person name="Seidel M.A."/>
            <person name="Kuhn J.M.M."/>
            <person name="Haberer G."/>
            <person name="Tellier A."/>
        </authorList>
    </citation>
    <scope>NUCLEOTIDE SEQUENCE</scope>
    <source>
        <tissue evidence="2">Mature leaves</tissue>
    </source>
</reference>
<comment type="caution">
    <text evidence="2">The sequence shown here is derived from an EMBL/GenBank/DDBJ whole genome shotgun (WGS) entry which is preliminary data.</text>
</comment>
<gene>
    <name evidence="2" type="ORF">EJD97_014217</name>
</gene>
<evidence type="ECO:0000256" key="1">
    <source>
        <dbReference type="SAM" id="MobiDB-lite"/>
    </source>
</evidence>
<organism evidence="2">
    <name type="scientific">Solanum chilense</name>
    <name type="common">Tomato</name>
    <name type="synonym">Lycopersicon chilense</name>
    <dbReference type="NCBI Taxonomy" id="4083"/>
    <lineage>
        <taxon>Eukaryota</taxon>
        <taxon>Viridiplantae</taxon>
        <taxon>Streptophyta</taxon>
        <taxon>Embryophyta</taxon>
        <taxon>Tracheophyta</taxon>
        <taxon>Spermatophyta</taxon>
        <taxon>Magnoliopsida</taxon>
        <taxon>eudicotyledons</taxon>
        <taxon>Gunneridae</taxon>
        <taxon>Pentapetalae</taxon>
        <taxon>asterids</taxon>
        <taxon>lamiids</taxon>
        <taxon>Solanales</taxon>
        <taxon>Solanaceae</taxon>
        <taxon>Solanoideae</taxon>
        <taxon>Solaneae</taxon>
        <taxon>Solanum</taxon>
        <taxon>Solanum subgen. Lycopersicon</taxon>
    </lineage>
</organism>
<feature type="region of interest" description="Disordered" evidence="1">
    <location>
        <begin position="62"/>
        <end position="113"/>
    </location>
</feature>
<evidence type="ECO:0000313" key="2">
    <source>
        <dbReference type="EMBL" id="TMW91545.1"/>
    </source>
</evidence>
<sequence length="132" mass="14827">MSLVNENCTNTCDHLLKVESISYTAESSKNNGISKKNKIFESLDGMNDLWDPLNKLVTKGHTLDNSKESAPKFISSNPRITLDDYENEDDNDDDEEDDEYMPSPKVKEHKVTKQNVVQAIKASSSSNNNNTD</sequence>
<feature type="compositionally biased region" description="Acidic residues" evidence="1">
    <location>
        <begin position="83"/>
        <end position="100"/>
    </location>
</feature>
<feature type="non-terminal residue" evidence="2">
    <location>
        <position position="132"/>
    </location>
</feature>
<dbReference type="AlphaFoldDB" id="A0A6N2B9J0"/>
<accession>A0A6N2B9J0</accession>